<feature type="domain" description="NADH:quinone oxidoreductase/Mrp antiporter transmembrane" evidence="7">
    <location>
        <begin position="147"/>
        <end position="430"/>
    </location>
</feature>
<dbReference type="Gene3D" id="1.20.5.2700">
    <property type="match status" value="1"/>
</dbReference>
<feature type="transmembrane region" description="Helical" evidence="6">
    <location>
        <begin position="293"/>
        <end position="314"/>
    </location>
</feature>
<protein>
    <submittedName>
        <fullName evidence="9">NADH-ubiquinone oxidoreductase chain L</fullName>
    </submittedName>
</protein>
<keyword evidence="10" id="KW-1185">Reference proteome</keyword>
<feature type="transmembrane region" description="Helical" evidence="6">
    <location>
        <begin position="152"/>
        <end position="172"/>
    </location>
</feature>
<comment type="subcellular location">
    <subcellularLocation>
        <location evidence="1">Endomembrane system</location>
        <topology evidence="1">Multi-pass membrane protein</topology>
    </subcellularLocation>
    <subcellularLocation>
        <location evidence="5">Membrane</location>
        <topology evidence="5">Multi-pass membrane protein</topology>
    </subcellularLocation>
</comment>
<dbReference type="InterPro" id="IPR001516">
    <property type="entry name" value="Proton_antipo_N"/>
</dbReference>
<dbReference type="PANTHER" id="PTHR42829:SF2">
    <property type="entry name" value="NADH-UBIQUINONE OXIDOREDUCTASE CHAIN 5"/>
    <property type="match status" value="1"/>
</dbReference>
<keyword evidence="3 6" id="KW-1133">Transmembrane helix</keyword>
<evidence type="ECO:0000256" key="1">
    <source>
        <dbReference type="ARBA" id="ARBA00004127"/>
    </source>
</evidence>
<feature type="transmembrane region" description="Helical" evidence="6">
    <location>
        <begin position="356"/>
        <end position="377"/>
    </location>
</feature>
<dbReference type="NCBIfam" id="TIGR01974">
    <property type="entry name" value="NDH_I_L"/>
    <property type="match status" value="1"/>
</dbReference>
<feature type="transmembrane region" description="Helical" evidence="6">
    <location>
        <begin position="546"/>
        <end position="566"/>
    </location>
</feature>
<comment type="caution">
    <text evidence="9">The sequence shown here is derived from an EMBL/GenBank/DDBJ whole genome shotgun (WGS) entry which is preliminary data.</text>
</comment>
<feature type="transmembrane region" description="Helical" evidence="6">
    <location>
        <begin position="127"/>
        <end position="146"/>
    </location>
</feature>
<dbReference type="Pfam" id="PF00361">
    <property type="entry name" value="Proton_antipo_M"/>
    <property type="match status" value="1"/>
</dbReference>
<feature type="transmembrane region" description="Helical" evidence="6">
    <location>
        <begin position="263"/>
        <end position="281"/>
    </location>
</feature>
<evidence type="ECO:0000256" key="3">
    <source>
        <dbReference type="ARBA" id="ARBA00022989"/>
    </source>
</evidence>
<accession>A0A225DVJ5</accession>
<dbReference type="GO" id="GO:0015990">
    <property type="term" value="P:electron transport coupled proton transport"/>
    <property type="evidence" value="ECO:0007669"/>
    <property type="project" value="TreeGrafter"/>
</dbReference>
<dbReference type="OrthoDB" id="9807568at2"/>
<feature type="transmembrane region" description="Helical" evidence="6">
    <location>
        <begin position="101"/>
        <end position="120"/>
    </location>
</feature>
<dbReference type="NCBIfam" id="NF005141">
    <property type="entry name" value="PRK06590.1"/>
    <property type="match status" value="1"/>
</dbReference>
<dbReference type="GO" id="GO:0042773">
    <property type="term" value="P:ATP synthesis coupled electron transport"/>
    <property type="evidence" value="ECO:0007669"/>
    <property type="project" value="InterPro"/>
</dbReference>
<evidence type="ECO:0000256" key="6">
    <source>
        <dbReference type="SAM" id="Phobius"/>
    </source>
</evidence>
<dbReference type="GO" id="GO:0016020">
    <property type="term" value="C:membrane"/>
    <property type="evidence" value="ECO:0007669"/>
    <property type="project" value="UniProtKB-SubCell"/>
</dbReference>
<feature type="transmembrane region" description="Helical" evidence="6">
    <location>
        <begin position="35"/>
        <end position="56"/>
    </location>
</feature>
<evidence type="ECO:0000256" key="2">
    <source>
        <dbReference type="ARBA" id="ARBA00022692"/>
    </source>
</evidence>
<dbReference type="PANTHER" id="PTHR42829">
    <property type="entry name" value="NADH-UBIQUINONE OXIDOREDUCTASE CHAIN 5"/>
    <property type="match status" value="1"/>
</dbReference>
<evidence type="ECO:0000313" key="10">
    <source>
        <dbReference type="Proteomes" id="UP000214646"/>
    </source>
</evidence>
<dbReference type="PRINTS" id="PR01435">
    <property type="entry name" value="NPOXDRDTASE5"/>
</dbReference>
<feature type="transmembrane region" description="Helical" evidence="6">
    <location>
        <begin position="398"/>
        <end position="419"/>
    </location>
</feature>
<proteinExistence type="predicted"/>
<organism evidence="9 10">
    <name type="scientific">Fimbriiglobus ruber</name>
    <dbReference type="NCBI Taxonomy" id="1908690"/>
    <lineage>
        <taxon>Bacteria</taxon>
        <taxon>Pseudomonadati</taxon>
        <taxon>Planctomycetota</taxon>
        <taxon>Planctomycetia</taxon>
        <taxon>Gemmatales</taxon>
        <taxon>Gemmataceae</taxon>
        <taxon>Fimbriiglobus</taxon>
    </lineage>
</organism>
<keyword evidence="4 6" id="KW-0472">Membrane</keyword>
<feature type="transmembrane region" description="Helical" evidence="6">
    <location>
        <begin position="321"/>
        <end position="344"/>
    </location>
</feature>
<keyword evidence="2 5" id="KW-0812">Transmembrane</keyword>
<keyword evidence="9" id="KW-0830">Ubiquinone</keyword>
<reference evidence="10" key="1">
    <citation type="submission" date="2017-06" db="EMBL/GenBank/DDBJ databases">
        <title>Genome analysis of Fimbriiglobus ruber SP5, the first member of the order Planctomycetales with confirmed chitinolytic capability.</title>
        <authorList>
            <person name="Ravin N.V."/>
            <person name="Rakitin A.L."/>
            <person name="Ivanova A.A."/>
            <person name="Beletsky A.V."/>
            <person name="Kulichevskaya I.S."/>
            <person name="Mardanov A.V."/>
            <person name="Dedysh S.N."/>
        </authorList>
    </citation>
    <scope>NUCLEOTIDE SEQUENCE [LARGE SCALE GENOMIC DNA]</scope>
    <source>
        <strain evidence="10">SP5</strain>
    </source>
</reference>
<evidence type="ECO:0000256" key="5">
    <source>
        <dbReference type="RuleBase" id="RU000320"/>
    </source>
</evidence>
<dbReference type="GO" id="GO:0003954">
    <property type="term" value="F:NADH dehydrogenase activity"/>
    <property type="evidence" value="ECO:0007669"/>
    <property type="project" value="TreeGrafter"/>
</dbReference>
<evidence type="ECO:0000313" key="9">
    <source>
        <dbReference type="EMBL" id="OWK41656.1"/>
    </source>
</evidence>
<feature type="transmembrane region" description="Helical" evidence="6">
    <location>
        <begin position="439"/>
        <end position="464"/>
    </location>
</feature>
<gene>
    <name evidence="9" type="ORF">FRUB_03734</name>
</gene>
<sequence>MSDPTGYALVALLLPLAAAIVAALMGAAGHKIAHYAHVPTVLAFAGSAVFALLGLVKVAGAEGEQIAFTLPALSYDPAYIWFGAGSFDVSFSITVDPLSSIMLATITFVATWIAIFSASYMHGDEGYARYFSVMSLFVFAMCLLVLANNFFLLVAGWEGVGLCSYLLVGYYYAKPSAAAAARKAFLVTRLGDVGLILGIFLLWQTGNYHTNLNDLFKYIADHPETHHRMTAACLLLFCGAVGKSAQLPLYVWLPDAMEGPTPVSALIHAATMVTAGVYLLARCSPLFVLAPDAQLVVSLIGGATALLAAFIAVAQTDLKRVLAYSTVSQLGFMFMALGCGGQVAPSLAVTAAIFHLFTHAFFKALLFLGSGSVMHAMGNVIDMRRFGGLRKVMPVTHLTFLAGAAALAGFPLLSGFWSKDQILDSLYEAAEAHGPNHDVYWIVLAVAVVTAGLTAFYTFRAYFLTFFGEVKIPEEAHGHAHESPWGMLIPLIVLAVGAVGAGAVAEPLGHSFSGFLAKTPAILKANELARNIPGGAREVEPPTPHLNLTVAAVSTIVALAGIGLAWRLYGKGGPEHVPAGLTGVFNLSRNKLYVDEVYAAALVRPAEGLATAGRQFDVLVSWLAELISFVPRFVGAVLRPLQNGLVQFYALGMVLGLAVYVTVIVFRSTR</sequence>
<feature type="domain" description="NADH-Ubiquinone oxidoreductase (complex I) chain 5 N-terminal" evidence="8">
    <location>
        <begin position="81"/>
        <end position="131"/>
    </location>
</feature>
<evidence type="ECO:0000259" key="7">
    <source>
        <dbReference type="Pfam" id="PF00361"/>
    </source>
</evidence>
<dbReference type="Pfam" id="PF00662">
    <property type="entry name" value="Proton_antipo_N"/>
    <property type="match status" value="1"/>
</dbReference>
<dbReference type="InterPro" id="IPR003945">
    <property type="entry name" value="NU5C-like"/>
</dbReference>
<feature type="transmembrane region" description="Helical" evidence="6">
    <location>
        <begin position="6"/>
        <end position="28"/>
    </location>
</feature>
<dbReference type="GO" id="GO:0008137">
    <property type="term" value="F:NADH dehydrogenase (ubiquinone) activity"/>
    <property type="evidence" value="ECO:0007669"/>
    <property type="project" value="InterPro"/>
</dbReference>
<dbReference type="GO" id="GO:0012505">
    <property type="term" value="C:endomembrane system"/>
    <property type="evidence" value="ECO:0007669"/>
    <property type="project" value="UniProtKB-SubCell"/>
</dbReference>
<dbReference type="RefSeq" id="WP_088254935.1">
    <property type="nucleotide sequence ID" value="NZ_NIDE01000005.1"/>
</dbReference>
<dbReference type="InterPro" id="IPR001750">
    <property type="entry name" value="ND/Mrp_TM"/>
</dbReference>
<dbReference type="EMBL" id="NIDE01000005">
    <property type="protein sequence ID" value="OWK41656.1"/>
    <property type="molecule type" value="Genomic_DNA"/>
</dbReference>
<evidence type="ECO:0000259" key="8">
    <source>
        <dbReference type="Pfam" id="PF00662"/>
    </source>
</evidence>
<feature type="transmembrane region" description="Helical" evidence="6">
    <location>
        <begin position="184"/>
        <end position="203"/>
    </location>
</feature>
<evidence type="ECO:0000256" key="4">
    <source>
        <dbReference type="ARBA" id="ARBA00023136"/>
    </source>
</evidence>
<dbReference type="InterPro" id="IPR018393">
    <property type="entry name" value="NADHpl_OxRdtase_5_subgr"/>
</dbReference>
<dbReference type="AlphaFoldDB" id="A0A225DVJ5"/>
<feature type="transmembrane region" description="Helical" evidence="6">
    <location>
        <begin position="646"/>
        <end position="666"/>
    </location>
</feature>
<name>A0A225DVJ5_9BACT</name>
<feature type="transmembrane region" description="Helical" evidence="6">
    <location>
        <begin position="485"/>
        <end position="505"/>
    </location>
</feature>
<dbReference type="PRINTS" id="PR01434">
    <property type="entry name" value="NADHDHGNASE5"/>
</dbReference>
<dbReference type="Proteomes" id="UP000214646">
    <property type="component" value="Unassembled WGS sequence"/>
</dbReference>